<dbReference type="PANTHER" id="PTHR33516:SF2">
    <property type="entry name" value="LEXA REPRESSOR-RELATED"/>
    <property type="match status" value="1"/>
</dbReference>
<feature type="domain" description="Peptidase S24/S26A/S26B/S26C" evidence="1">
    <location>
        <begin position="24"/>
        <end position="136"/>
    </location>
</feature>
<dbReference type="InterPro" id="IPR050077">
    <property type="entry name" value="LexA_repressor"/>
</dbReference>
<keyword evidence="2" id="KW-0378">Hydrolase</keyword>
<dbReference type="InterPro" id="IPR039418">
    <property type="entry name" value="LexA-like"/>
</dbReference>
<name>A0A7W7P4Q6_PSENT</name>
<dbReference type="SUPFAM" id="SSF51306">
    <property type="entry name" value="LexA/Signal peptidase"/>
    <property type="match status" value="1"/>
</dbReference>
<dbReference type="Gene3D" id="2.10.109.10">
    <property type="entry name" value="Umud Fragment, subunit A"/>
    <property type="match status" value="1"/>
</dbReference>
<protein>
    <submittedName>
        <fullName evidence="2">DNA polymerase V</fullName>
        <ecNumber evidence="2">3.4.21.-</ecNumber>
    </submittedName>
</protein>
<dbReference type="CDD" id="cd06529">
    <property type="entry name" value="S24_LexA-like"/>
    <property type="match status" value="1"/>
</dbReference>
<accession>A0A7W7P4Q6</accession>
<dbReference type="AlphaFoldDB" id="A0A7W7P4Q6"/>
<dbReference type="EMBL" id="JACHLI010000036">
    <property type="protein sequence ID" value="MBB4867139.1"/>
    <property type="molecule type" value="Genomic_DNA"/>
</dbReference>
<dbReference type="Pfam" id="PF00717">
    <property type="entry name" value="Peptidase_S24"/>
    <property type="match status" value="1"/>
</dbReference>
<dbReference type="PANTHER" id="PTHR33516">
    <property type="entry name" value="LEXA REPRESSOR"/>
    <property type="match status" value="1"/>
</dbReference>
<organism evidence="2 3">
    <name type="scientific">Pseudomonas nitroreducens</name>
    <dbReference type="NCBI Taxonomy" id="46680"/>
    <lineage>
        <taxon>Bacteria</taxon>
        <taxon>Pseudomonadati</taxon>
        <taxon>Pseudomonadota</taxon>
        <taxon>Gammaproteobacteria</taxon>
        <taxon>Pseudomonadales</taxon>
        <taxon>Pseudomonadaceae</taxon>
        <taxon>Pseudomonas</taxon>
    </lineage>
</organism>
<dbReference type="RefSeq" id="WP_184596371.1">
    <property type="nucleotide sequence ID" value="NZ_JACHLI010000036.1"/>
</dbReference>
<reference evidence="2 3" key="1">
    <citation type="submission" date="2020-08" db="EMBL/GenBank/DDBJ databases">
        <title>Functional genomics of gut bacteria from endangered species of beetles.</title>
        <authorList>
            <person name="Carlos-Shanley C."/>
        </authorList>
    </citation>
    <scope>NUCLEOTIDE SEQUENCE [LARGE SCALE GENOMIC DNA]</scope>
    <source>
        <strain evidence="2 3">S00179</strain>
    </source>
</reference>
<sequence>MTILSFRPLQPSDPEAFLVPALSARAAGGFPSPAADHYEPPISLDELLELRAPHIWLVETEGESMAPCGIMNRSRLVVDRARDAVAGNVVVVFVDNQPLVKRLAYSQGKWALESDDPAYPPIPIDQYESIDMFGVVTWSLTEHV</sequence>
<dbReference type="EC" id="3.4.21.-" evidence="2"/>
<evidence type="ECO:0000313" key="3">
    <source>
        <dbReference type="Proteomes" id="UP000566995"/>
    </source>
</evidence>
<evidence type="ECO:0000259" key="1">
    <source>
        <dbReference type="Pfam" id="PF00717"/>
    </source>
</evidence>
<evidence type="ECO:0000313" key="2">
    <source>
        <dbReference type="EMBL" id="MBB4867139.1"/>
    </source>
</evidence>
<proteinExistence type="predicted"/>
<gene>
    <name evidence="2" type="ORF">HNP46_006050</name>
</gene>
<dbReference type="InterPro" id="IPR036286">
    <property type="entry name" value="LexA/Signal_pep-like_sf"/>
</dbReference>
<dbReference type="GO" id="GO:0016787">
    <property type="term" value="F:hydrolase activity"/>
    <property type="evidence" value="ECO:0007669"/>
    <property type="project" value="UniProtKB-KW"/>
</dbReference>
<dbReference type="InterPro" id="IPR015927">
    <property type="entry name" value="Peptidase_S24_S26A/B/C"/>
</dbReference>
<comment type="caution">
    <text evidence="2">The sequence shown here is derived from an EMBL/GenBank/DDBJ whole genome shotgun (WGS) entry which is preliminary data.</text>
</comment>
<dbReference type="Proteomes" id="UP000566995">
    <property type="component" value="Unassembled WGS sequence"/>
</dbReference>